<reference evidence="2 3" key="1">
    <citation type="submission" date="2019-12" db="EMBL/GenBank/DDBJ databases">
        <title>Whole genome shotgun sequence of Streptomyces hygroscopicus subsp. glebosus NBRC 13786.</title>
        <authorList>
            <person name="Ichikawa N."/>
            <person name="Kimura A."/>
            <person name="Kitahashi Y."/>
            <person name="Komaki H."/>
            <person name="Tamura T."/>
        </authorList>
    </citation>
    <scope>NUCLEOTIDE SEQUENCE [LARGE SCALE GENOMIC DNA]</scope>
    <source>
        <strain evidence="2 3">NBRC 13786</strain>
    </source>
</reference>
<sequence>MTTSSAGPDGPACPVPAPRAPVDAAADGPAAPAEPQRRIRALYTERTVTVYQAYSPALGLPAARDGRFPAAWKRERMTWIKPSFLWMMYRCGWGAKADQETVLAVEIERDGFDWALRNACLSHYDAGEHADRAAWQRELKGAPARVQWDPERDLGLRALPYRSLQLGLSGEASRRYADEWTVAIRDVTPLAREVHARVRAGETAAAAALLPGERPYPAPEGTPGLRRVS</sequence>
<evidence type="ECO:0000256" key="1">
    <source>
        <dbReference type="SAM" id="MobiDB-lite"/>
    </source>
</evidence>
<dbReference type="RefSeq" id="WP_190142829.1">
    <property type="nucleotide sequence ID" value="NZ_BLIO01000001.1"/>
</dbReference>
<dbReference type="EMBL" id="BLIO01000001">
    <property type="protein sequence ID" value="GFE16023.1"/>
    <property type="molecule type" value="Genomic_DNA"/>
</dbReference>
<gene>
    <name evidence="2" type="ORF">Sgleb_40700</name>
</gene>
<evidence type="ECO:0000313" key="2">
    <source>
        <dbReference type="EMBL" id="GFE16023.1"/>
    </source>
</evidence>
<feature type="compositionally biased region" description="Low complexity" evidence="1">
    <location>
        <begin position="20"/>
        <end position="33"/>
    </location>
</feature>
<comment type="caution">
    <text evidence="2">The sequence shown here is derived from an EMBL/GenBank/DDBJ whole genome shotgun (WGS) entry which is preliminary data.</text>
</comment>
<dbReference type="Pfam" id="PF14124">
    <property type="entry name" value="DUF4291"/>
    <property type="match status" value="1"/>
</dbReference>
<dbReference type="InterPro" id="IPR025633">
    <property type="entry name" value="DUF4291"/>
</dbReference>
<organism evidence="2 3">
    <name type="scientific">Streptomyces glebosus</name>
    <dbReference type="NCBI Taxonomy" id="249580"/>
    <lineage>
        <taxon>Bacteria</taxon>
        <taxon>Bacillati</taxon>
        <taxon>Actinomycetota</taxon>
        <taxon>Actinomycetes</taxon>
        <taxon>Kitasatosporales</taxon>
        <taxon>Streptomycetaceae</taxon>
        <taxon>Streptomyces</taxon>
    </lineage>
</organism>
<dbReference type="PANTHER" id="PTHR38567:SF1">
    <property type="entry name" value="DUF4291 DOMAIN-CONTAINING PROTEIN"/>
    <property type="match status" value="1"/>
</dbReference>
<name>A0A640SWZ3_9ACTN</name>
<dbReference type="Proteomes" id="UP000430079">
    <property type="component" value="Unassembled WGS sequence"/>
</dbReference>
<dbReference type="PANTHER" id="PTHR38567">
    <property type="entry name" value="DUF4291 DOMAIN-CONTAINING PROTEIN"/>
    <property type="match status" value="1"/>
</dbReference>
<accession>A0A640SWZ3</accession>
<keyword evidence="3" id="KW-1185">Reference proteome</keyword>
<evidence type="ECO:0000313" key="3">
    <source>
        <dbReference type="Proteomes" id="UP000430079"/>
    </source>
</evidence>
<dbReference type="AlphaFoldDB" id="A0A640SWZ3"/>
<proteinExistence type="predicted"/>
<evidence type="ECO:0008006" key="4">
    <source>
        <dbReference type="Google" id="ProtNLM"/>
    </source>
</evidence>
<protein>
    <recommendedName>
        <fullName evidence="4">DUF4291 domain-containing protein</fullName>
    </recommendedName>
</protein>
<feature type="region of interest" description="Disordered" evidence="1">
    <location>
        <begin position="1"/>
        <end position="33"/>
    </location>
</feature>